<protein>
    <submittedName>
        <fullName evidence="2">Uncharacterized protein</fullName>
    </submittedName>
</protein>
<reference evidence="2" key="1">
    <citation type="submission" date="2021-03" db="EMBL/GenBank/DDBJ databases">
        <title>Comparative genomics and phylogenomic investigation of the class Geoglossomycetes provide insights into ecological specialization and systematics.</title>
        <authorList>
            <person name="Melie T."/>
            <person name="Pirro S."/>
            <person name="Miller A.N."/>
            <person name="Quandt A."/>
        </authorList>
    </citation>
    <scope>NUCLEOTIDE SEQUENCE</scope>
    <source>
        <strain evidence="2">CAQ_001_2017</strain>
    </source>
</reference>
<evidence type="ECO:0000313" key="2">
    <source>
        <dbReference type="EMBL" id="KAH0559271.1"/>
    </source>
</evidence>
<evidence type="ECO:0000313" key="3">
    <source>
        <dbReference type="Proteomes" id="UP000750711"/>
    </source>
</evidence>
<sequence>MAWGNSKPPPAGSALSKVAPLLIFFVLVGVVAAVLLQVAKTASDIADNAGKKLEKKNVLVTKDGVKVGVKEVRNEKYVDRTQRCASSFLIHPMLSTSPADGFSRLSTSDDDLRMRVTDVWSLIFTAFWLRHGISQRGQPTNPVFGISRRSSRNRGN</sequence>
<feature type="non-terminal residue" evidence="2">
    <location>
        <position position="156"/>
    </location>
</feature>
<proteinExistence type="predicted"/>
<keyword evidence="1" id="KW-0812">Transmembrane</keyword>
<keyword evidence="1" id="KW-0472">Membrane</keyword>
<dbReference type="Proteomes" id="UP000750711">
    <property type="component" value="Unassembled WGS sequence"/>
</dbReference>
<name>A0A9P8RPG4_9PEZI</name>
<dbReference type="PANTHER" id="PTHR42077:SF1">
    <property type="entry name" value="YALI0F30239P"/>
    <property type="match status" value="1"/>
</dbReference>
<dbReference type="PANTHER" id="PTHR42077">
    <property type="entry name" value="YALI0F30239P"/>
    <property type="match status" value="1"/>
</dbReference>
<comment type="caution">
    <text evidence="2">The sequence shown here is derived from an EMBL/GenBank/DDBJ whole genome shotgun (WGS) entry which is preliminary data.</text>
</comment>
<feature type="transmembrane region" description="Helical" evidence="1">
    <location>
        <begin position="20"/>
        <end position="39"/>
    </location>
</feature>
<gene>
    <name evidence="2" type="ORF">GP486_004218</name>
</gene>
<dbReference type="EMBL" id="JAGHQM010000640">
    <property type="protein sequence ID" value="KAH0559271.1"/>
    <property type="molecule type" value="Genomic_DNA"/>
</dbReference>
<accession>A0A9P8RPG4</accession>
<organism evidence="2 3">
    <name type="scientific">Trichoglossum hirsutum</name>
    <dbReference type="NCBI Taxonomy" id="265104"/>
    <lineage>
        <taxon>Eukaryota</taxon>
        <taxon>Fungi</taxon>
        <taxon>Dikarya</taxon>
        <taxon>Ascomycota</taxon>
        <taxon>Pezizomycotina</taxon>
        <taxon>Geoglossomycetes</taxon>
        <taxon>Geoglossales</taxon>
        <taxon>Geoglossaceae</taxon>
        <taxon>Trichoglossum</taxon>
    </lineage>
</organism>
<keyword evidence="1" id="KW-1133">Transmembrane helix</keyword>
<evidence type="ECO:0000256" key="1">
    <source>
        <dbReference type="SAM" id="Phobius"/>
    </source>
</evidence>
<keyword evidence="3" id="KW-1185">Reference proteome</keyword>
<dbReference type="AlphaFoldDB" id="A0A9P8RPG4"/>